<dbReference type="Pfam" id="PF23359">
    <property type="entry name" value="Lsr2_DNA-bd"/>
    <property type="match status" value="1"/>
</dbReference>
<dbReference type="GO" id="GO:0016746">
    <property type="term" value="F:acyltransferase activity"/>
    <property type="evidence" value="ECO:0007669"/>
    <property type="project" value="InterPro"/>
</dbReference>
<keyword evidence="6" id="KW-1185">Reference proteome</keyword>
<sequence length="114" mass="13012">MAKKQIVQFIDDLDGRVLDESETVRWSLDGKNYEFDTSPKHAQQFRDTLSKYIDASRSANSGRSRRGSGSAKTSSARSKERTHTIREWAIENGYEVSTRGRIPTSIIEAYDEEH</sequence>
<dbReference type="RefSeq" id="WP_188588138.1">
    <property type="nucleotide sequence ID" value="NZ_BMGC01000037.1"/>
</dbReference>
<evidence type="ECO:0000313" key="6">
    <source>
        <dbReference type="Proteomes" id="UP000621454"/>
    </source>
</evidence>
<dbReference type="AlphaFoldDB" id="A0A916THH7"/>
<dbReference type="Proteomes" id="UP000621454">
    <property type="component" value="Unassembled WGS sequence"/>
</dbReference>
<proteinExistence type="predicted"/>
<gene>
    <name evidence="5" type="ORF">GCM10011489_34500</name>
</gene>
<evidence type="ECO:0000313" key="5">
    <source>
        <dbReference type="EMBL" id="GGB44051.1"/>
    </source>
</evidence>
<feature type="compositionally biased region" description="Low complexity" evidence="2">
    <location>
        <begin position="55"/>
        <end position="76"/>
    </location>
</feature>
<organism evidence="5 6">
    <name type="scientific">Gordonia jinhuaensis</name>
    <dbReference type="NCBI Taxonomy" id="1517702"/>
    <lineage>
        <taxon>Bacteria</taxon>
        <taxon>Bacillati</taxon>
        <taxon>Actinomycetota</taxon>
        <taxon>Actinomycetes</taxon>
        <taxon>Mycobacteriales</taxon>
        <taxon>Gordoniaceae</taxon>
        <taxon>Gordonia</taxon>
    </lineage>
</organism>
<dbReference type="InterPro" id="IPR055370">
    <property type="entry name" value="Lsr2_DNA-bd"/>
</dbReference>
<dbReference type="EMBL" id="BMGC01000037">
    <property type="protein sequence ID" value="GGB44051.1"/>
    <property type="molecule type" value="Genomic_DNA"/>
</dbReference>
<feature type="domain" description="Lsr2 dimerization" evidence="3">
    <location>
        <begin position="1"/>
        <end position="59"/>
    </location>
</feature>
<dbReference type="Gene3D" id="3.30.60.230">
    <property type="entry name" value="Lsr2, dimerization domain"/>
    <property type="match status" value="1"/>
</dbReference>
<dbReference type="Pfam" id="PF11774">
    <property type="entry name" value="Lsr2"/>
    <property type="match status" value="1"/>
</dbReference>
<accession>A0A916THH7</accession>
<dbReference type="InterPro" id="IPR036625">
    <property type="entry name" value="E3-bd_dom_sf"/>
</dbReference>
<evidence type="ECO:0000259" key="3">
    <source>
        <dbReference type="Pfam" id="PF11774"/>
    </source>
</evidence>
<dbReference type="Gene3D" id="4.10.320.10">
    <property type="entry name" value="E3-binding domain"/>
    <property type="match status" value="1"/>
</dbReference>
<feature type="domain" description="Lsr2 DNA-binding" evidence="4">
    <location>
        <begin position="78"/>
        <end position="112"/>
    </location>
</feature>
<dbReference type="GO" id="GO:0003677">
    <property type="term" value="F:DNA binding"/>
    <property type="evidence" value="ECO:0007669"/>
    <property type="project" value="UniProtKB-KW"/>
</dbReference>
<reference evidence="5" key="1">
    <citation type="journal article" date="2014" name="Int. J. Syst. Evol. Microbiol.">
        <title>Complete genome sequence of Corynebacterium casei LMG S-19264T (=DSM 44701T), isolated from a smear-ripened cheese.</title>
        <authorList>
            <consortium name="US DOE Joint Genome Institute (JGI-PGF)"/>
            <person name="Walter F."/>
            <person name="Albersmeier A."/>
            <person name="Kalinowski J."/>
            <person name="Ruckert C."/>
        </authorList>
    </citation>
    <scope>NUCLEOTIDE SEQUENCE</scope>
    <source>
        <strain evidence="5">CGMCC 1.12827</strain>
    </source>
</reference>
<comment type="caution">
    <text evidence="5">The sequence shown here is derived from an EMBL/GenBank/DDBJ whole genome shotgun (WGS) entry which is preliminary data.</text>
</comment>
<evidence type="ECO:0000256" key="1">
    <source>
        <dbReference type="ARBA" id="ARBA00023125"/>
    </source>
</evidence>
<protein>
    <submittedName>
        <fullName evidence="5">Lsr2 family protein</fullName>
    </submittedName>
</protein>
<feature type="region of interest" description="Disordered" evidence="2">
    <location>
        <begin position="53"/>
        <end position="84"/>
    </location>
</feature>
<reference evidence="5" key="2">
    <citation type="submission" date="2020-09" db="EMBL/GenBank/DDBJ databases">
        <authorList>
            <person name="Sun Q."/>
            <person name="Zhou Y."/>
        </authorList>
    </citation>
    <scope>NUCLEOTIDE SEQUENCE</scope>
    <source>
        <strain evidence="5">CGMCC 1.12827</strain>
    </source>
</reference>
<dbReference type="InterPro" id="IPR024412">
    <property type="entry name" value="Lsr2_dim_dom"/>
</dbReference>
<evidence type="ECO:0000259" key="4">
    <source>
        <dbReference type="Pfam" id="PF23359"/>
    </source>
</evidence>
<evidence type="ECO:0000256" key="2">
    <source>
        <dbReference type="SAM" id="MobiDB-lite"/>
    </source>
</evidence>
<dbReference type="InterPro" id="IPR042261">
    <property type="entry name" value="Lsr2-like_dimerization"/>
</dbReference>
<name>A0A916THH7_9ACTN</name>
<keyword evidence="1" id="KW-0238">DNA-binding</keyword>